<gene>
    <name evidence="1" type="ORF">BV22DRAFT_1036767</name>
</gene>
<protein>
    <submittedName>
        <fullName evidence="1">Uncharacterized protein</fullName>
    </submittedName>
</protein>
<proteinExistence type="predicted"/>
<comment type="caution">
    <text evidence="1">The sequence shown here is derived from an EMBL/GenBank/DDBJ whole genome shotgun (WGS) entry which is preliminary data.</text>
</comment>
<organism evidence="1 2">
    <name type="scientific">Leucogyrophana mollusca</name>
    <dbReference type="NCBI Taxonomy" id="85980"/>
    <lineage>
        <taxon>Eukaryota</taxon>
        <taxon>Fungi</taxon>
        <taxon>Dikarya</taxon>
        <taxon>Basidiomycota</taxon>
        <taxon>Agaricomycotina</taxon>
        <taxon>Agaricomycetes</taxon>
        <taxon>Agaricomycetidae</taxon>
        <taxon>Boletales</taxon>
        <taxon>Boletales incertae sedis</taxon>
        <taxon>Leucogyrophana</taxon>
    </lineage>
</organism>
<keyword evidence="2" id="KW-1185">Reference proteome</keyword>
<dbReference type="Proteomes" id="UP000790709">
    <property type="component" value="Unassembled WGS sequence"/>
</dbReference>
<name>A0ACB8BE75_9AGAM</name>
<reference evidence="1" key="1">
    <citation type="journal article" date="2021" name="New Phytol.">
        <title>Evolutionary innovations through gain and loss of genes in the ectomycorrhizal Boletales.</title>
        <authorList>
            <person name="Wu G."/>
            <person name="Miyauchi S."/>
            <person name="Morin E."/>
            <person name="Kuo A."/>
            <person name="Drula E."/>
            <person name="Varga T."/>
            <person name="Kohler A."/>
            <person name="Feng B."/>
            <person name="Cao Y."/>
            <person name="Lipzen A."/>
            <person name="Daum C."/>
            <person name="Hundley H."/>
            <person name="Pangilinan J."/>
            <person name="Johnson J."/>
            <person name="Barry K."/>
            <person name="LaButti K."/>
            <person name="Ng V."/>
            <person name="Ahrendt S."/>
            <person name="Min B."/>
            <person name="Choi I.G."/>
            <person name="Park H."/>
            <person name="Plett J.M."/>
            <person name="Magnuson J."/>
            <person name="Spatafora J.W."/>
            <person name="Nagy L.G."/>
            <person name="Henrissat B."/>
            <person name="Grigoriev I.V."/>
            <person name="Yang Z.L."/>
            <person name="Xu J."/>
            <person name="Martin F.M."/>
        </authorList>
    </citation>
    <scope>NUCLEOTIDE SEQUENCE</scope>
    <source>
        <strain evidence="1">KUC20120723A-06</strain>
    </source>
</reference>
<evidence type="ECO:0000313" key="1">
    <source>
        <dbReference type="EMBL" id="KAH7923087.1"/>
    </source>
</evidence>
<evidence type="ECO:0000313" key="2">
    <source>
        <dbReference type="Proteomes" id="UP000790709"/>
    </source>
</evidence>
<accession>A0ACB8BE75</accession>
<sequence>MPSYHSVILNPLLACTPADHRYYSPVPIFWDVRYAPSTTASNNSFPNMLLSSSQLAQPATSPSVPNLQIKCDLMTENWPITVYNPTGVTVLDVLEAIHTVVRAPLQMHEWESLKPKQQHRIGEVFDSRWRTAQDQWRVRSGGVKRVDCLLSTTIFEGLSSLTHKHDRWIAVLTLSRNTRV</sequence>
<dbReference type="EMBL" id="MU266463">
    <property type="protein sequence ID" value="KAH7923087.1"/>
    <property type="molecule type" value="Genomic_DNA"/>
</dbReference>